<dbReference type="PROSITE" id="PS50110">
    <property type="entry name" value="RESPONSE_REGULATORY"/>
    <property type="match status" value="1"/>
</dbReference>
<dbReference type="InterPro" id="IPR050595">
    <property type="entry name" value="Bact_response_regulator"/>
</dbReference>
<keyword evidence="5" id="KW-1185">Reference proteome</keyword>
<gene>
    <name evidence="4" type="ORF">SAMN05216464_111171</name>
</gene>
<dbReference type="SMART" id="SM00448">
    <property type="entry name" value="REC"/>
    <property type="match status" value="1"/>
</dbReference>
<evidence type="ECO:0000256" key="1">
    <source>
        <dbReference type="ARBA" id="ARBA00022553"/>
    </source>
</evidence>
<evidence type="ECO:0000259" key="3">
    <source>
        <dbReference type="PROSITE" id="PS50110"/>
    </source>
</evidence>
<dbReference type="PANTHER" id="PTHR44591:SF3">
    <property type="entry name" value="RESPONSE REGULATORY DOMAIN-CONTAINING PROTEIN"/>
    <property type="match status" value="1"/>
</dbReference>
<name>A0A1G7HDV2_9SPHI</name>
<protein>
    <submittedName>
        <fullName evidence="4">Response regulator receiver domain-containing protein</fullName>
    </submittedName>
</protein>
<dbReference type="InterPro" id="IPR001789">
    <property type="entry name" value="Sig_transdc_resp-reg_receiver"/>
</dbReference>
<sequence>MHETIVIQETDADVMRALTVALELENFIICPIENCKSDYIDLIDQARPHLVMLDYRLSGDNCIDMCRAIKSRFPYLPVIAMSCNSNIHEHFDKAGFDAYIRKPFDLDLLYLIVHKYKQVRKRIKRRKAHLKWDGKPEGTSGTYFAIHPDCSPMFLNDLRTDK</sequence>
<feature type="domain" description="Response regulatory" evidence="3">
    <location>
        <begin position="4"/>
        <end position="117"/>
    </location>
</feature>
<evidence type="ECO:0000313" key="5">
    <source>
        <dbReference type="Proteomes" id="UP000199072"/>
    </source>
</evidence>
<reference evidence="4 5" key="1">
    <citation type="submission" date="2016-10" db="EMBL/GenBank/DDBJ databases">
        <authorList>
            <person name="de Groot N.N."/>
        </authorList>
    </citation>
    <scope>NUCLEOTIDE SEQUENCE [LARGE SCALE GENOMIC DNA]</scope>
    <source>
        <strain evidence="4 5">47C3B</strain>
    </source>
</reference>
<dbReference type="RefSeq" id="WP_091152569.1">
    <property type="nucleotide sequence ID" value="NZ_FNAI01000011.1"/>
</dbReference>
<dbReference type="CDD" id="cd00156">
    <property type="entry name" value="REC"/>
    <property type="match status" value="1"/>
</dbReference>
<evidence type="ECO:0000313" key="4">
    <source>
        <dbReference type="EMBL" id="SDE98229.1"/>
    </source>
</evidence>
<dbReference type="STRING" id="1391627.SAMN05216464_111171"/>
<proteinExistence type="predicted"/>
<evidence type="ECO:0000256" key="2">
    <source>
        <dbReference type="PROSITE-ProRule" id="PRU00169"/>
    </source>
</evidence>
<keyword evidence="1 2" id="KW-0597">Phosphoprotein</keyword>
<accession>A0A1G7HDV2</accession>
<dbReference type="EMBL" id="FNAI01000011">
    <property type="protein sequence ID" value="SDE98229.1"/>
    <property type="molecule type" value="Genomic_DNA"/>
</dbReference>
<dbReference type="OrthoDB" id="767605at2"/>
<dbReference type="Pfam" id="PF00072">
    <property type="entry name" value="Response_reg"/>
    <property type="match status" value="1"/>
</dbReference>
<dbReference type="Gene3D" id="3.40.50.2300">
    <property type="match status" value="1"/>
</dbReference>
<feature type="modified residue" description="4-aspartylphosphate" evidence="2">
    <location>
        <position position="54"/>
    </location>
</feature>
<dbReference type="SUPFAM" id="SSF52172">
    <property type="entry name" value="CheY-like"/>
    <property type="match status" value="1"/>
</dbReference>
<organism evidence="4 5">
    <name type="scientific">Mucilaginibacter pineti</name>
    <dbReference type="NCBI Taxonomy" id="1391627"/>
    <lineage>
        <taxon>Bacteria</taxon>
        <taxon>Pseudomonadati</taxon>
        <taxon>Bacteroidota</taxon>
        <taxon>Sphingobacteriia</taxon>
        <taxon>Sphingobacteriales</taxon>
        <taxon>Sphingobacteriaceae</taxon>
        <taxon>Mucilaginibacter</taxon>
    </lineage>
</organism>
<dbReference type="InterPro" id="IPR011006">
    <property type="entry name" value="CheY-like_superfamily"/>
</dbReference>
<dbReference type="AlphaFoldDB" id="A0A1G7HDV2"/>
<dbReference type="GO" id="GO:0000160">
    <property type="term" value="P:phosphorelay signal transduction system"/>
    <property type="evidence" value="ECO:0007669"/>
    <property type="project" value="InterPro"/>
</dbReference>
<dbReference type="Proteomes" id="UP000199072">
    <property type="component" value="Unassembled WGS sequence"/>
</dbReference>
<dbReference type="PANTHER" id="PTHR44591">
    <property type="entry name" value="STRESS RESPONSE REGULATOR PROTEIN 1"/>
    <property type="match status" value="1"/>
</dbReference>